<dbReference type="Proteomes" id="UP000737018">
    <property type="component" value="Unassembled WGS sequence"/>
</dbReference>
<dbReference type="PROSITE" id="PS51450">
    <property type="entry name" value="LRR"/>
    <property type="match status" value="2"/>
</dbReference>
<dbReference type="InterPro" id="IPR001611">
    <property type="entry name" value="Leu-rich_rpt"/>
</dbReference>
<dbReference type="Pfam" id="PF00560">
    <property type="entry name" value="LRR_1"/>
    <property type="match status" value="4"/>
</dbReference>
<organism evidence="1 2">
    <name type="scientific">Castanea mollissima</name>
    <name type="common">Chinese chestnut</name>
    <dbReference type="NCBI Taxonomy" id="60419"/>
    <lineage>
        <taxon>Eukaryota</taxon>
        <taxon>Viridiplantae</taxon>
        <taxon>Streptophyta</taxon>
        <taxon>Embryophyta</taxon>
        <taxon>Tracheophyta</taxon>
        <taxon>Spermatophyta</taxon>
        <taxon>Magnoliopsida</taxon>
        <taxon>eudicotyledons</taxon>
        <taxon>Gunneridae</taxon>
        <taxon>Pentapetalae</taxon>
        <taxon>rosids</taxon>
        <taxon>fabids</taxon>
        <taxon>Fagales</taxon>
        <taxon>Fagaceae</taxon>
        <taxon>Castanea</taxon>
    </lineage>
</organism>
<gene>
    <name evidence="1" type="ORF">CMV_022037</name>
</gene>
<dbReference type="InterPro" id="IPR032675">
    <property type="entry name" value="LRR_dom_sf"/>
</dbReference>
<dbReference type="InterPro" id="IPR053038">
    <property type="entry name" value="RLP_Defense"/>
</dbReference>
<protein>
    <submittedName>
        <fullName evidence="1">Uncharacterized protein</fullName>
    </submittedName>
</protein>
<comment type="caution">
    <text evidence="1">The sequence shown here is derived from an EMBL/GenBank/DDBJ whole genome shotgun (WGS) entry which is preliminary data.</text>
</comment>
<dbReference type="EMBL" id="JRKL02004515">
    <property type="protein sequence ID" value="KAF3952404.1"/>
    <property type="molecule type" value="Genomic_DNA"/>
</dbReference>
<sequence length="322" mass="37236">MNLSSSLTSLRLYDCQLKERFPCNIFHLPNLHFLDLRYNHNLTGSIPNYNWSSPFKVLGSYLRLLPNLTQITSSDLSHSNFSGQIPWSFLKLGQLSFLDLSFNGFTCQLLDVSTNLAELSSSNNSSNSQPGSHTYLKLEFLALSYNLLNGTIPSWLYSTPRLQHLYLDNNLFTRHIDEFQYNLVRYLDLSNNNLVGPLPMEIYKLVSLYHIKVSFNHLSGTMESKMFSKLKILETVDLSHNPLLSLSTFNNFSYTLPKLYELYFSSCKINEFPFFLTNLENLEWLDLSHNQIKGNTQTWLLDVAKDSLRYLNLSNNFLTDMD</sequence>
<evidence type="ECO:0000313" key="1">
    <source>
        <dbReference type="EMBL" id="KAF3952404.1"/>
    </source>
</evidence>
<evidence type="ECO:0000313" key="2">
    <source>
        <dbReference type="Proteomes" id="UP000737018"/>
    </source>
</evidence>
<proteinExistence type="predicted"/>
<dbReference type="PANTHER" id="PTHR48064:SF6">
    <property type="entry name" value="RECEPTOR-LIKE PROTEIN KINASE 2"/>
    <property type="match status" value="1"/>
</dbReference>
<dbReference type="PRINTS" id="PR00019">
    <property type="entry name" value="LEURICHRPT"/>
</dbReference>
<dbReference type="Gene3D" id="3.80.10.10">
    <property type="entry name" value="Ribonuclease Inhibitor"/>
    <property type="match status" value="3"/>
</dbReference>
<accession>A0A8J4QS92</accession>
<dbReference type="PANTHER" id="PTHR48064">
    <property type="entry name" value="OS01G0750400 PROTEIN"/>
    <property type="match status" value="1"/>
</dbReference>
<name>A0A8J4QS92_9ROSI</name>
<dbReference type="AlphaFoldDB" id="A0A8J4QS92"/>
<dbReference type="OrthoDB" id="442066at2759"/>
<keyword evidence="2" id="KW-1185">Reference proteome</keyword>
<reference evidence="1" key="1">
    <citation type="submission" date="2020-03" db="EMBL/GenBank/DDBJ databases">
        <title>Castanea mollissima Vanexum genome sequencing.</title>
        <authorList>
            <person name="Staton M."/>
        </authorList>
    </citation>
    <scope>NUCLEOTIDE SEQUENCE</scope>
    <source>
        <tissue evidence="1">Leaf</tissue>
    </source>
</reference>
<dbReference type="SUPFAM" id="SSF52058">
    <property type="entry name" value="L domain-like"/>
    <property type="match status" value="1"/>
</dbReference>